<dbReference type="EMBL" id="AWQS01000092">
    <property type="protein sequence ID" value="EWT05717.1"/>
    <property type="molecule type" value="Genomic_DNA"/>
</dbReference>
<name>W9GKS1_9MICO</name>
<evidence type="ECO:0000256" key="1">
    <source>
        <dbReference type="SAM" id="Coils"/>
    </source>
</evidence>
<evidence type="ECO:0000313" key="3">
    <source>
        <dbReference type="EMBL" id="EWT05717.1"/>
    </source>
</evidence>
<comment type="caution">
    <text evidence="3">The sequence shown here is derived from an EMBL/GenBank/DDBJ whole genome shotgun (WGS) entry which is preliminary data.</text>
</comment>
<feature type="region of interest" description="Disordered" evidence="2">
    <location>
        <begin position="157"/>
        <end position="193"/>
    </location>
</feature>
<organism evidence="3 4">
    <name type="scientific">Intrasporangium chromatireducens Q5-1</name>
    <dbReference type="NCBI Taxonomy" id="584657"/>
    <lineage>
        <taxon>Bacteria</taxon>
        <taxon>Bacillati</taxon>
        <taxon>Actinomycetota</taxon>
        <taxon>Actinomycetes</taxon>
        <taxon>Micrococcales</taxon>
        <taxon>Intrasporangiaceae</taxon>
        <taxon>Intrasporangium</taxon>
    </lineage>
</organism>
<dbReference type="OrthoDB" id="9850184at2"/>
<evidence type="ECO:0000256" key="2">
    <source>
        <dbReference type="SAM" id="MobiDB-lite"/>
    </source>
</evidence>
<accession>W9GKS1</accession>
<sequence>MSADGLEELLRVAARVHSGETLTAELMAEEKVPARLRLLIAAAVLVAADRSPSKKAIIDTAPAGWSATNRNHGAFVEEVQQLLPALVNAQLNARQGAVTSADLRAQLHDAHASVQRERTRRQELEDELRHVRQYALELHRRLQPEYDAMMRERAQKVRTLRPVVDPEPLLPPSEAADEGGAGEHGDDPADDRV</sequence>
<feature type="coiled-coil region" evidence="1">
    <location>
        <begin position="107"/>
        <end position="141"/>
    </location>
</feature>
<evidence type="ECO:0000313" key="4">
    <source>
        <dbReference type="Proteomes" id="UP000019494"/>
    </source>
</evidence>
<dbReference type="Proteomes" id="UP000019494">
    <property type="component" value="Unassembled WGS sequence"/>
</dbReference>
<keyword evidence="1" id="KW-0175">Coiled coil</keyword>
<keyword evidence="4" id="KW-1185">Reference proteome</keyword>
<gene>
    <name evidence="3" type="ORF">N864_02845</name>
</gene>
<dbReference type="AlphaFoldDB" id="W9GKS1"/>
<reference evidence="4" key="1">
    <citation type="submission" date="2013-08" db="EMBL/GenBank/DDBJ databases">
        <title>Intrasporangium oryzae NRRL B-24470.</title>
        <authorList>
            <person name="Liu H."/>
            <person name="Wang G."/>
        </authorList>
    </citation>
    <scope>NUCLEOTIDE SEQUENCE [LARGE SCALE GENOMIC DNA]</scope>
    <source>
        <strain evidence="4">Q5-1</strain>
    </source>
</reference>
<dbReference type="RefSeq" id="WP_034716946.1">
    <property type="nucleotide sequence ID" value="NZ_AWQS01000092.1"/>
</dbReference>
<protein>
    <submittedName>
        <fullName evidence="3">Uncharacterized protein</fullName>
    </submittedName>
</protein>
<feature type="compositionally biased region" description="Basic and acidic residues" evidence="2">
    <location>
        <begin position="181"/>
        <end position="193"/>
    </location>
</feature>
<proteinExistence type="predicted"/>